<evidence type="ECO:0000256" key="16">
    <source>
        <dbReference type="PIRSR" id="PIRSR600829-2"/>
    </source>
</evidence>
<evidence type="ECO:0000256" key="8">
    <source>
        <dbReference type="ARBA" id="ARBA00022777"/>
    </source>
</evidence>
<dbReference type="Proteomes" id="UP000886787">
    <property type="component" value="Unassembled WGS sequence"/>
</dbReference>
<gene>
    <name evidence="20" type="ORF">IAD32_07770</name>
</gene>
<keyword evidence="11" id="KW-0443">Lipid metabolism</keyword>
<evidence type="ECO:0000256" key="1">
    <source>
        <dbReference type="ARBA" id="ARBA00004651"/>
    </source>
</evidence>
<keyword evidence="14" id="KW-1208">Phospholipid metabolism</keyword>
<evidence type="ECO:0000256" key="11">
    <source>
        <dbReference type="ARBA" id="ARBA00023098"/>
    </source>
</evidence>
<keyword evidence="4" id="KW-0444">Lipid biosynthesis</keyword>
<dbReference type="GO" id="GO:0008654">
    <property type="term" value="P:phospholipid biosynthetic process"/>
    <property type="evidence" value="ECO:0007669"/>
    <property type="project" value="UniProtKB-KW"/>
</dbReference>
<evidence type="ECO:0000256" key="3">
    <source>
        <dbReference type="ARBA" id="ARBA00022475"/>
    </source>
</evidence>
<evidence type="ECO:0000256" key="13">
    <source>
        <dbReference type="ARBA" id="ARBA00023209"/>
    </source>
</evidence>
<feature type="binding site" evidence="17">
    <location>
        <begin position="87"/>
        <end position="88"/>
    </location>
    <ligand>
        <name>ATP</name>
        <dbReference type="ChEBI" id="CHEBI:30616"/>
    </ligand>
</feature>
<dbReference type="InterPro" id="IPR033717">
    <property type="entry name" value="UDPK"/>
</dbReference>
<evidence type="ECO:0000256" key="7">
    <source>
        <dbReference type="ARBA" id="ARBA00022741"/>
    </source>
</evidence>
<organism evidence="20 21">
    <name type="scientific">Candidatus Scatavimonas merdigallinarum</name>
    <dbReference type="NCBI Taxonomy" id="2840914"/>
    <lineage>
        <taxon>Bacteria</taxon>
        <taxon>Bacillati</taxon>
        <taxon>Bacillota</taxon>
        <taxon>Clostridia</taxon>
        <taxon>Eubacteriales</taxon>
        <taxon>Oscillospiraceae</taxon>
        <taxon>Oscillospiraceae incertae sedis</taxon>
        <taxon>Candidatus Scatavimonas</taxon>
    </lineage>
</organism>
<evidence type="ECO:0000256" key="19">
    <source>
        <dbReference type="SAM" id="Phobius"/>
    </source>
</evidence>
<feature type="binding site" evidence="17">
    <location>
        <position position="69"/>
    </location>
    <ligand>
        <name>ATP</name>
        <dbReference type="ChEBI" id="CHEBI:30616"/>
    </ligand>
</feature>
<sequence>MRFFRAFKYAVSGIAHCIKTERNIRIHIVVTAYVLVFAAFFELPALHWALLLLTIAAVLAAELLNTAVERVCDYCAKQRHPLIKAAKDMAAGAVLVLSVIAVAVGVCLFWQPQKLWEMVTFLCSDPALFTIFILTVVLSLLFVIIGPSGMAENAKWLCSRKKDKD</sequence>
<evidence type="ECO:0000256" key="15">
    <source>
        <dbReference type="PIRSR" id="PIRSR600829-1"/>
    </source>
</evidence>
<feature type="binding site" evidence="17">
    <location>
        <position position="9"/>
    </location>
    <ligand>
        <name>ATP</name>
        <dbReference type="ChEBI" id="CHEBI:30616"/>
    </ligand>
</feature>
<dbReference type="GO" id="GO:0005524">
    <property type="term" value="F:ATP binding"/>
    <property type="evidence" value="ECO:0007669"/>
    <property type="project" value="UniProtKB-KW"/>
</dbReference>
<keyword evidence="12 19" id="KW-0472">Membrane</keyword>
<dbReference type="GO" id="GO:0016301">
    <property type="term" value="F:kinase activity"/>
    <property type="evidence" value="ECO:0007669"/>
    <property type="project" value="UniProtKB-KW"/>
</dbReference>
<feature type="transmembrane region" description="Helical" evidence="19">
    <location>
        <begin position="24"/>
        <end position="41"/>
    </location>
</feature>
<dbReference type="Gene3D" id="1.10.287.3610">
    <property type="match status" value="1"/>
</dbReference>
<dbReference type="GO" id="GO:0005886">
    <property type="term" value="C:plasma membrane"/>
    <property type="evidence" value="ECO:0007669"/>
    <property type="project" value="UniProtKB-SubCell"/>
</dbReference>
<evidence type="ECO:0000256" key="18">
    <source>
        <dbReference type="PIRSR" id="PIRSR600829-4"/>
    </source>
</evidence>
<evidence type="ECO:0000256" key="14">
    <source>
        <dbReference type="ARBA" id="ARBA00023264"/>
    </source>
</evidence>
<feature type="binding site" evidence="18">
    <location>
        <position position="21"/>
    </location>
    <ligand>
        <name>a divalent metal cation</name>
        <dbReference type="ChEBI" id="CHEBI:60240"/>
    </ligand>
</feature>
<keyword evidence="9 17" id="KW-0067">ATP-binding</keyword>
<protein>
    <submittedName>
        <fullName evidence="20">Diacylglycerol kinase family protein</fullName>
    </submittedName>
</protein>
<feature type="transmembrane region" description="Helical" evidence="19">
    <location>
        <begin position="89"/>
        <end position="111"/>
    </location>
</feature>
<comment type="similarity">
    <text evidence="2">Belongs to the bacterial diacylglycerol kinase family.</text>
</comment>
<comment type="cofactor">
    <cofactor evidence="18">
        <name>Mg(2+)</name>
        <dbReference type="ChEBI" id="CHEBI:18420"/>
    </cofactor>
    <text evidence="18">Mn(2+), Zn(2+), Cd(2+) and Co(2+) support activity to lesser extents.</text>
</comment>
<evidence type="ECO:0000313" key="21">
    <source>
        <dbReference type="Proteomes" id="UP000886787"/>
    </source>
</evidence>
<evidence type="ECO:0000256" key="9">
    <source>
        <dbReference type="ARBA" id="ARBA00022840"/>
    </source>
</evidence>
<dbReference type="Pfam" id="PF01219">
    <property type="entry name" value="DAGK_prokar"/>
    <property type="match status" value="1"/>
</dbReference>
<keyword evidence="13" id="KW-0594">Phospholipid biosynthesis</keyword>
<dbReference type="GO" id="GO:0046872">
    <property type="term" value="F:metal ion binding"/>
    <property type="evidence" value="ECO:0007669"/>
    <property type="project" value="UniProtKB-KW"/>
</dbReference>
<keyword evidence="3" id="KW-1003">Cell membrane</keyword>
<keyword evidence="10 19" id="KW-1133">Transmembrane helix</keyword>
<feature type="active site" description="Proton acceptor" evidence="15">
    <location>
        <position position="62"/>
    </location>
</feature>
<feature type="binding site" evidence="17">
    <location>
        <position position="2"/>
    </location>
    <ligand>
        <name>ATP</name>
        <dbReference type="ChEBI" id="CHEBI:30616"/>
    </ligand>
</feature>
<dbReference type="PANTHER" id="PTHR34299:SF1">
    <property type="entry name" value="DIACYLGLYCEROL KINASE"/>
    <property type="match status" value="1"/>
</dbReference>
<evidence type="ECO:0000256" key="17">
    <source>
        <dbReference type="PIRSR" id="PIRSR600829-3"/>
    </source>
</evidence>
<keyword evidence="5" id="KW-0808">Transferase</keyword>
<keyword evidence="18" id="KW-0460">Magnesium</keyword>
<keyword evidence="8 20" id="KW-0418">Kinase</keyword>
<feature type="binding site" evidence="16">
    <location>
        <position position="2"/>
    </location>
    <ligand>
        <name>substrate</name>
    </ligand>
</feature>
<comment type="subcellular location">
    <subcellularLocation>
        <location evidence="1">Cell membrane</location>
        <topology evidence="1">Multi-pass membrane protein</topology>
    </subcellularLocation>
</comment>
<keyword evidence="7 17" id="KW-0547">Nucleotide-binding</keyword>
<evidence type="ECO:0000256" key="10">
    <source>
        <dbReference type="ARBA" id="ARBA00022989"/>
    </source>
</evidence>
<dbReference type="InterPro" id="IPR000829">
    <property type="entry name" value="DAGK"/>
</dbReference>
<dbReference type="EMBL" id="DVFW01000042">
    <property type="protein sequence ID" value="HIQ81159.1"/>
    <property type="molecule type" value="Genomic_DNA"/>
</dbReference>
<keyword evidence="6 19" id="KW-0812">Transmembrane</keyword>
<evidence type="ECO:0000256" key="6">
    <source>
        <dbReference type="ARBA" id="ARBA00022692"/>
    </source>
</evidence>
<dbReference type="InterPro" id="IPR036945">
    <property type="entry name" value="DAGK_sf"/>
</dbReference>
<comment type="caution">
    <text evidence="20">The sequence shown here is derived from an EMBL/GenBank/DDBJ whole genome shotgun (WGS) entry which is preliminary data.</text>
</comment>
<name>A0A9D0ZJ11_9FIRM</name>
<feature type="binding site" evidence="18">
    <location>
        <position position="69"/>
    </location>
    <ligand>
        <name>a divalent metal cation</name>
        <dbReference type="ChEBI" id="CHEBI:60240"/>
    </ligand>
</feature>
<dbReference type="AlphaFoldDB" id="A0A9D0ZJ11"/>
<feature type="binding site" evidence="17">
    <location>
        <position position="21"/>
    </location>
    <ligand>
        <name>ATP</name>
        <dbReference type="ChEBI" id="CHEBI:30616"/>
    </ligand>
</feature>
<feature type="binding site" evidence="16">
    <location>
        <position position="62"/>
    </location>
    <ligand>
        <name>substrate</name>
    </ligand>
</feature>
<feature type="transmembrane region" description="Helical" evidence="19">
    <location>
        <begin position="47"/>
        <end position="68"/>
    </location>
</feature>
<accession>A0A9D0ZJ11</accession>
<evidence type="ECO:0000313" key="20">
    <source>
        <dbReference type="EMBL" id="HIQ81159.1"/>
    </source>
</evidence>
<evidence type="ECO:0000256" key="5">
    <source>
        <dbReference type="ARBA" id="ARBA00022679"/>
    </source>
</evidence>
<evidence type="ECO:0000256" key="2">
    <source>
        <dbReference type="ARBA" id="ARBA00005967"/>
    </source>
</evidence>
<feature type="transmembrane region" description="Helical" evidence="19">
    <location>
        <begin position="131"/>
        <end position="151"/>
    </location>
</feature>
<dbReference type="PANTHER" id="PTHR34299">
    <property type="entry name" value="DIACYLGLYCEROL KINASE"/>
    <property type="match status" value="1"/>
</dbReference>
<keyword evidence="18" id="KW-0479">Metal-binding</keyword>
<evidence type="ECO:0000256" key="4">
    <source>
        <dbReference type="ARBA" id="ARBA00022516"/>
    </source>
</evidence>
<evidence type="ECO:0000256" key="12">
    <source>
        <dbReference type="ARBA" id="ARBA00023136"/>
    </source>
</evidence>
<reference evidence="20" key="2">
    <citation type="journal article" date="2021" name="PeerJ">
        <title>Extensive microbial diversity within the chicken gut microbiome revealed by metagenomics and culture.</title>
        <authorList>
            <person name="Gilroy R."/>
            <person name="Ravi A."/>
            <person name="Getino M."/>
            <person name="Pursley I."/>
            <person name="Horton D.L."/>
            <person name="Alikhan N.F."/>
            <person name="Baker D."/>
            <person name="Gharbi K."/>
            <person name="Hall N."/>
            <person name="Watson M."/>
            <person name="Adriaenssens E.M."/>
            <person name="Foster-Nyarko E."/>
            <person name="Jarju S."/>
            <person name="Secka A."/>
            <person name="Antonio M."/>
            <person name="Oren A."/>
            <person name="Chaudhuri R.R."/>
            <person name="La Ragione R."/>
            <person name="Hildebrand F."/>
            <person name="Pallen M.J."/>
        </authorList>
    </citation>
    <scope>NUCLEOTIDE SEQUENCE</scope>
    <source>
        <strain evidence="20">ChiSjej1B19-3389</strain>
    </source>
</reference>
<reference evidence="20" key="1">
    <citation type="submission" date="2020-10" db="EMBL/GenBank/DDBJ databases">
        <authorList>
            <person name="Gilroy R."/>
        </authorList>
    </citation>
    <scope>NUCLEOTIDE SEQUENCE</scope>
    <source>
        <strain evidence="20">ChiSjej1B19-3389</strain>
    </source>
</reference>
<proteinExistence type="inferred from homology"/>
<dbReference type="CDD" id="cd14265">
    <property type="entry name" value="UDPK_IM_like"/>
    <property type="match status" value="1"/>
</dbReference>